<gene>
    <name evidence="1" type="ORF">NIASO_02225</name>
</gene>
<dbReference type="KEGG" id="nso:NIASO_02225"/>
<dbReference type="HOGENOM" id="CLU_077467_0_1_10"/>
<organism evidence="1 2">
    <name type="scientific">Niabella soli DSM 19437</name>
    <dbReference type="NCBI Taxonomy" id="929713"/>
    <lineage>
        <taxon>Bacteria</taxon>
        <taxon>Pseudomonadati</taxon>
        <taxon>Bacteroidota</taxon>
        <taxon>Chitinophagia</taxon>
        <taxon>Chitinophagales</taxon>
        <taxon>Chitinophagaceae</taxon>
        <taxon>Niabella</taxon>
    </lineage>
</organism>
<dbReference type="InterPro" id="IPR007438">
    <property type="entry name" value="DUF488"/>
</dbReference>
<dbReference type="Proteomes" id="UP000003586">
    <property type="component" value="Chromosome"/>
</dbReference>
<proteinExistence type="predicted"/>
<accession>W0EXP1</accession>
<dbReference type="STRING" id="929713.NIASO_02225"/>
<reference evidence="1 2" key="1">
    <citation type="submission" date="2013-12" db="EMBL/GenBank/DDBJ databases">
        <authorList>
            <consortium name="DOE Joint Genome Institute"/>
            <person name="Eisen J."/>
            <person name="Huntemann M."/>
            <person name="Han J."/>
            <person name="Chen A."/>
            <person name="Kyrpides N."/>
            <person name="Mavromatis K."/>
            <person name="Markowitz V."/>
            <person name="Palaniappan K."/>
            <person name="Ivanova N."/>
            <person name="Schaumberg A."/>
            <person name="Pati A."/>
            <person name="Liolios K."/>
            <person name="Nordberg H.P."/>
            <person name="Cantor M.N."/>
            <person name="Hua S.X."/>
            <person name="Woyke T."/>
        </authorList>
    </citation>
    <scope>NUCLEOTIDE SEQUENCE [LARGE SCALE GENOMIC DNA]</scope>
    <source>
        <strain evidence="2">DSM 19437</strain>
    </source>
</reference>
<dbReference type="EMBL" id="CP007035">
    <property type="protein sequence ID" value="AHF14323.1"/>
    <property type="molecule type" value="Genomic_DNA"/>
</dbReference>
<sequence length="211" mass="24237">MRLPAAISRSCKQEKNKDVFLKNGPAIYHMNHPGNKIIYTIGHSTHSFAELLEMLQSFEVRVLADIRRFPGSRKYPQFNKDNLAPALEKNGISYIHLEELGGRRKVQTDSPNNRWKNASFRGYADYMETKEFATAIARLEAIALKQRTACMCSEAVWWRCHRSMVSDYLKAKGWMVLHIMATGKTTEHPYTSPARVVGDCVFYSDKNLFDQ</sequence>
<protein>
    <submittedName>
        <fullName evidence="1">Iron-sulfur cluster assembly protein HesB</fullName>
    </submittedName>
</protein>
<keyword evidence="2" id="KW-1185">Reference proteome</keyword>
<dbReference type="PANTHER" id="PTHR39337:SF1">
    <property type="entry name" value="BLR5642 PROTEIN"/>
    <property type="match status" value="1"/>
</dbReference>
<dbReference type="eggNOG" id="COG5483">
    <property type="taxonomic scope" value="Bacteria"/>
</dbReference>
<evidence type="ECO:0000313" key="2">
    <source>
        <dbReference type="Proteomes" id="UP000003586"/>
    </source>
</evidence>
<dbReference type="PANTHER" id="PTHR39337">
    <property type="entry name" value="BLR5642 PROTEIN"/>
    <property type="match status" value="1"/>
</dbReference>
<dbReference type="PIRSF" id="PIRSF024492">
    <property type="entry name" value="UCP024492"/>
    <property type="match status" value="1"/>
</dbReference>
<dbReference type="RefSeq" id="WP_008583946.1">
    <property type="nucleotide sequence ID" value="NZ_CP007035.1"/>
</dbReference>
<dbReference type="InterPro" id="IPR014519">
    <property type="entry name" value="UCP024492"/>
</dbReference>
<dbReference type="Pfam" id="PF04343">
    <property type="entry name" value="DUF488"/>
    <property type="match status" value="1"/>
</dbReference>
<evidence type="ECO:0000313" key="1">
    <source>
        <dbReference type="EMBL" id="AHF14323.1"/>
    </source>
</evidence>
<dbReference type="AlphaFoldDB" id="W0EXP1"/>
<name>W0EXP1_9BACT</name>